<dbReference type="EMBL" id="CP019082">
    <property type="protein sequence ID" value="APW63395.1"/>
    <property type="molecule type" value="Genomic_DNA"/>
</dbReference>
<dbReference type="Proteomes" id="UP000186309">
    <property type="component" value="Chromosome"/>
</dbReference>
<evidence type="ECO:0000259" key="2">
    <source>
        <dbReference type="SMART" id="SM00382"/>
    </source>
</evidence>
<dbReference type="GO" id="GO:0003677">
    <property type="term" value="F:DNA binding"/>
    <property type="evidence" value="ECO:0007669"/>
    <property type="project" value="UniProtKB-KW"/>
</dbReference>
<evidence type="ECO:0000256" key="1">
    <source>
        <dbReference type="ARBA" id="ARBA00023125"/>
    </source>
</evidence>
<protein>
    <recommendedName>
        <fullName evidence="2">AAA+ ATPase domain-containing protein</fullName>
    </recommendedName>
</protein>
<dbReference type="InterPro" id="IPR003593">
    <property type="entry name" value="AAA+_ATPase"/>
</dbReference>
<proteinExistence type="predicted"/>
<reference evidence="4" key="1">
    <citation type="submission" date="2016-12" db="EMBL/GenBank/DDBJ databases">
        <title>Comparative genomics of four Isosphaeraceae planctomycetes: a common pool of plasmids and glycoside hydrolase genes.</title>
        <authorList>
            <person name="Ivanova A."/>
        </authorList>
    </citation>
    <scope>NUCLEOTIDE SEQUENCE [LARGE SCALE GENOMIC DNA]</scope>
    <source>
        <strain evidence="4">PX4</strain>
    </source>
</reference>
<dbReference type="SUPFAM" id="SSF52540">
    <property type="entry name" value="P-loop containing nucleoside triphosphate hydrolases"/>
    <property type="match status" value="1"/>
</dbReference>
<dbReference type="SUPFAM" id="SSF46785">
    <property type="entry name" value="Winged helix' DNA-binding domain"/>
    <property type="match status" value="1"/>
</dbReference>
<keyword evidence="4" id="KW-1185">Reference proteome</keyword>
<dbReference type="SMART" id="SM00382">
    <property type="entry name" value="AAA"/>
    <property type="match status" value="1"/>
</dbReference>
<gene>
    <name evidence="3" type="ORF">BSF38_04962</name>
</gene>
<dbReference type="KEGG" id="pbor:BSF38_04962"/>
<dbReference type="InterPro" id="IPR036390">
    <property type="entry name" value="WH_DNA-bd_sf"/>
</dbReference>
<dbReference type="Gene3D" id="3.40.50.300">
    <property type="entry name" value="P-loop containing nucleotide triphosphate hydrolases"/>
    <property type="match status" value="1"/>
</dbReference>
<sequence length="443" mass="49859">MSGLAIVGSDSHSLLDVAGMRGREPFSPTPVATFEEAGLNHTLVESLILKLLFVEGQATGRKIAAELGLPFGPFPEFLRLLKNQQIVTYANSAAANDFHYSLTDVGRARARGYAEECSYVGPAPVPFDDYLKAVSAQTIVSEHPHEKDLREALADLVLSEATVRSLGPAINSGRGLFLYGPPGNGKTSIAERITRCFGTSVWIPRVILIEGQLLKLFDLANHEVVESTEGSGLLGGCDHDQRWVRIRRPTIVAGGELRMEDLEIRFDPMTRVCEAPLQLKSNLGTFLIDDFGRQRMQPVELLNRWIMPLENRFDFLSLPTGKKFRVPFDQLIIFSTNLEPRELVDEAFLRRIPYKILAEDPTEEMFRGMLHRFAPKLGFPRIDDAAVDYMINHHYKAVGRPFRCCQPRDLLLQVRNYCIYNDLPLELNREYVDFAVAGYFTVM</sequence>
<organism evidence="3 4">
    <name type="scientific">Paludisphaera borealis</name>
    <dbReference type="NCBI Taxonomy" id="1387353"/>
    <lineage>
        <taxon>Bacteria</taxon>
        <taxon>Pseudomonadati</taxon>
        <taxon>Planctomycetota</taxon>
        <taxon>Planctomycetia</taxon>
        <taxon>Isosphaerales</taxon>
        <taxon>Isosphaeraceae</taxon>
        <taxon>Paludisphaera</taxon>
    </lineage>
</organism>
<accession>A0A1U7CWT9</accession>
<dbReference type="STRING" id="1387353.BSF38_04962"/>
<name>A0A1U7CWT9_9BACT</name>
<dbReference type="InterPro" id="IPR027417">
    <property type="entry name" value="P-loop_NTPase"/>
</dbReference>
<dbReference type="AlphaFoldDB" id="A0A1U7CWT9"/>
<feature type="domain" description="AAA+ ATPase" evidence="2">
    <location>
        <begin position="172"/>
        <end position="358"/>
    </location>
</feature>
<evidence type="ECO:0000313" key="3">
    <source>
        <dbReference type="EMBL" id="APW63395.1"/>
    </source>
</evidence>
<keyword evidence="1" id="KW-0238">DNA-binding</keyword>
<evidence type="ECO:0000313" key="4">
    <source>
        <dbReference type="Proteomes" id="UP000186309"/>
    </source>
</evidence>